<dbReference type="AlphaFoldDB" id="Q6IGQ0"/>
<feature type="region of interest" description="Disordered" evidence="1">
    <location>
        <begin position="1"/>
        <end position="20"/>
    </location>
</feature>
<sequence>MAERVWERESERPGESEFATSSAQHQQAYWLLKIVITLRSLFPSARSEKSCRRNESTLDETAYLHTNCVQTTYFSIFTGLPIVNALLAVLLRSSGPTRLRLSQDRKKTGTITQQKQTEKSAKSVVSGVVQVPVVLREFKGLLSTGRDSIFVVALLLWHTVSPRLSTFGVARVACLPLPLAVKFPQRQQKCEIMTDCLSHG</sequence>
<proteinExistence type="predicted"/>
<protein>
    <submittedName>
        <fullName evidence="3">HDC05709</fullName>
    </submittedName>
</protein>
<evidence type="ECO:0000313" key="3">
    <source>
        <dbReference type="EMBL" id="DAA02414.1"/>
    </source>
</evidence>
<dbReference type="EMBL" id="BK003716">
    <property type="protein sequence ID" value="DAA02414.1"/>
    <property type="molecule type" value="Genomic_DNA"/>
</dbReference>
<reference evidence="3" key="1">
    <citation type="journal article" date="2003" name="Genome Biol.">
        <title>An integrated gene annotation and transcriptional profiling approach towards the full gene content of the Drosophila genome.</title>
        <authorList>
            <person name="Hild M."/>
            <person name="Beckmann B."/>
            <person name="Haas S.A."/>
            <person name="Koch B."/>
            <person name="Solovyev V."/>
            <person name="Busold C."/>
            <person name="Fellenberg K."/>
            <person name="Boutros M."/>
            <person name="Vingron M."/>
            <person name="Sauer F."/>
            <person name="Hoheisel J.D."/>
            <person name="Paro R."/>
        </authorList>
    </citation>
    <scope>NUCLEOTIDE SEQUENCE</scope>
</reference>
<organism evidence="3">
    <name type="scientific">Drosophila melanogaster</name>
    <name type="common">Fruit fly</name>
    <dbReference type="NCBI Taxonomy" id="7227"/>
    <lineage>
        <taxon>Eukaryota</taxon>
        <taxon>Metazoa</taxon>
        <taxon>Ecdysozoa</taxon>
        <taxon>Arthropoda</taxon>
        <taxon>Hexapoda</taxon>
        <taxon>Insecta</taxon>
        <taxon>Pterygota</taxon>
        <taxon>Neoptera</taxon>
        <taxon>Endopterygota</taxon>
        <taxon>Diptera</taxon>
        <taxon>Brachycera</taxon>
        <taxon>Muscomorpha</taxon>
        <taxon>Ephydroidea</taxon>
        <taxon>Drosophilidae</taxon>
        <taxon>Drosophila</taxon>
        <taxon>Sophophora</taxon>
    </lineage>
</organism>
<keyword evidence="2" id="KW-1133">Transmembrane helix</keyword>
<name>Q6IGQ0_DROME</name>
<feature type="compositionally biased region" description="Basic and acidic residues" evidence="1">
    <location>
        <begin position="1"/>
        <end position="15"/>
    </location>
</feature>
<keyword evidence="2" id="KW-0472">Membrane</keyword>
<feature type="transmembrane region" description="Helical" evidence="2">
    <location>
        <begin position="73"/>
        <end position="91"/>
    </location>
</feature>
<gene>
    <name evidence="3" type="ORF">HDC05709</name>
</gene>
<evidence type="ECO:0000256" key="2">
    <source>
        <dbReference type="SAM" id="Phobius"/>
    </source>
</evidence>
<evidence type="ECO:0000256" key="1">
    <source>
        <dbReference type="SAM" id="MobiDB-lite"/>
    </source>
</evidence>
<accession>Q6IGQ0</accession>
<keyword evidence="2" id="KW-0812">Transmembrane</keyword>